<evidence type="ECO:0000256" key="1">
    <source>
        <dbReference type="ARBA" id="ARBA00009080"/>
    </source>
</evidence>
<reference evidence="9 10" key="1">
    <citation type="submission" date="2018-10" db="EMBL/GenBank/DDBJ databases">
        <title>Kocuria tytouropygialis sp. nov., isolated from the uropygial gland of an American barn owl (Tyto furcata).</title>
        <authorList>
            <person name="Braun M.S."/>
            <person name="Wang E."/>
            <person name="Zimmermann S."/>
            <person name="Wagner H."/>
            <person name="Wink M."/>
        </authorList>
    </citation>
    <scope>NUCLEOTIDE SEQUENCE [LARGE SCALE GENOMIC DNA]</scope>
    <source>
        <strain evidence="9 10">442</strain>
    </source>
</reference>
<dbReference type="InterPro" id="IPR008927">
    <property type="entry name" value="6-PGluconate_DH-like_C_sf"/>
</dbReference>
<feature type="active site" evidence="5">
    <location>
        <position position="182"/>
    </location>
</feature>
<evidence type="ECO:0000313" key="10">
    <source>
        <dbReference type="Proteomes" id="UP000249516"/>
    </source>
</evidence>
<dbReference type="InterPro" id="IPR015815">
    <property type="entry name" value="HIBADH-related"/>
</dbReference>
<dbReference type="EC" id="1.1.1.31" evidence="6"/>
<comment type="catalytic activity">
    <reaction evidence="6">
        <text>3-hydroxy-2-methylpropanoate + NAD(+) = 2-methyl-3-oxopropanoate + NADH + H(+)</text>
        <dbReference type="Rhea" id="RHEA:17681"/>
        <dbReference type="ChEBI" id="CHEBI:11805"/>
        <dbReference type="ChEBI" id="CHEBI:15378"/>
        <dbReference type="ChEBI" id="CHEBI:57540"/>
        <dbReference type="ChEBI" id="CHEBI:57700"/>
        <dbReference type="ChEBI" id="CHEBI:57945"/>
        <dbReference type="EC" id="1.1.1.31"/>
    </reaction>
</comment>
<comment type="caution">
    <text evidence="9">The sequence shown here is derived from an EMBL/GenBank/DDBJ whole genome shotgun (WGS) entry which is preliminary data.</text>
</comment>
<evidence type="ECO:0000256" key="3">
    <source>
        <dbReference type="ARBA" id="ARBA00023002"/>
    </source>
</evidence>
<dbReference type="Pfam" id="PF14833">
    <property type="entry name" value="NAD_binding_11"/>
    <property type="match status" value="1"/>
</dbReference>
<keyword evidence="2 6" id="KW-0101">Branched-chain amino acid catabolism</keyword>
<keyword evidence="4 6" id="KW-0520">NAD</keyword>
<comment type="pathway">
    <text evidence="6">Amino-acid degradation; L-valine degradation.</text>
</comment>
<sequence>MTETTSQQLPAVAFLGLGHMGGPMAANLVKAGVRVTGYDIVPEACAAAREQGIDVVDTPQDAVRAAGVVITMFPSGKHVIDAYTGADGAEGLLAAAPAGATFLDCSTINISEAQEAAQLARDAGFTAADAPVSGGVVGATAGTLAFMVGGEPEVFERVRPLLEIMGGRVVHCGGNGMGQAAKICNNMILGVSMVAVSEAFVLAEKLGLEHQAMFDVVSNASGQCWALTTNCPVPGPVPTSPANKDYEPGFAGALMSKDLNLATTALDETGATAPMGRLAAELYDQFVKDGHAGMDFSGIITTLREESEEGSGQG</sequence>
<dbReference type="RefSeq" id="WP_110920405.1">
    <property type="nucleotide sequence ID" value="NZ_PNJG02000005.1"/>
</dbReference>
<dbReference type="GO" id="GO:0051287">
    <property type="term" value="F:NAD binding"/>
    <property type="evidence" value="ECO:0007669"/>
    <property type="project" value="InterPro"/>
</dbReference>
<dbReference type="EMBL" id="PNJG02000005">
    <property type="protein sequence ID" value="RKQ33400.1"/>
    <property type="molecule type" value="Genomic_DNA"/>
</dbReference>
<keyword evidence="10" id="KW-1185">Reference proteome</keyword>
<evidence type="ECO:0000313" key="9">
    <source>
        <dbReference type="EMBL" id="RKQ33400.1"/>
    </source>
</evidence>
<dbReference type="Gene3D" id="1.10.1040.10">
    <property type="entry name" value="N-(1-d-carboxylethyl)-l-norvaline Dehydrogenase, domain 2"/>
    <property type="match status" value="1"/>
</dbReference>
<evidence type="ECO:0000256" key="5">
    <source>
        <dbReference type="PIRSR" id="PIRSR000103-1"/>
    </source>
</evidence>
<evidence type="ECO:0000256" key="6">
    <source>
        <dbReference type="RuleBase" id="RU910714"/>
    </source>
</evidence>
<dbReference type="Pfam" id="PF03446">
    <property type="entry name" value="NAD_binding_2"/>
    <property type="match status" value="1"/>
</dbReference>
<evidence type="ECO:0000256" key="4">
    <source>
        <dbReference type="ARBA" id="ARBA00023027"/>
    </source>
</evidence>
<dbReference type="InterPro" id="IPR013328">
    <property type="entry name" value="6PGD_dom2"/>
</dbReference>
<gene>
    <name evidence="9" type="primary">mmsB</name>
    <name evidence="9" type="ORF">C1C97_011800</name>
</gene>
<dbReference type="InterPro" id="IPR029154">
    <property type="entry name" value="HIBADH-like_NADP-bd"/>
</dbReference>
<dbReference type="FunFam" id="1.10.1040.10:FF:000006">
    <property type="entry name" value="3-hydroxyisobutyrate dehydrogenase"/>
    <property type="match status" value="1"/>
</dbReference>
<evidence type="ECO:0000256" key="2">
    <source>
        <dbReference type="ARBA" id="ARBA00022456"/>
    </source>
</evidence>
<dbReference type="GO" id="GO:0008442">
    <property type="term" value="F:3-hydroxyisobutyrate dehydrogenase activity"/>
    <property type="evidence" value="ECO:0007669"/>
    <property type="project" value="UniProtKB-EC"/>
</dbReference>
<dbReference type="PANTHER" id="PTHR22981:SF7">
    <property type="entry name" value="3-HYDROXYISOBUTYRATE DEHYDROGENASE, MITOCHONDRIAL"/>
    <property type="match status" value="1"/>
</dbReference>
<keyword evidence="3 6" id="KW-0560">Oxidoreductase</keyword>
<evidence type="ECO:0000259" key="8">
    <source>
        <dbReference type="Pfam" id="PF14833"/>
    </source>
</evidence>
<protein>
    <recommendedName>
        <fullName evidence="6">3-hydroxyisobutyrate dehydrogenase</fullName>
        <shortName evidence="6">HIBADH</shortName>
        <ecNumber evidence="6">1.1.1.31</ecNumber>
    </recommendedName>
</protein>
<dbReference type="NCBIfam" id="TIGR01692">
    <property type="entry name" value="HIBADH"/>
    <property type="match status" value="1"/>
</dbReference>
<dbReference type="InterPro" id="IPR002204">
    <property type="entry name" value="3-OH-isobutyrate_DH-rel_CS"/>
</dbReference>
<dbReference type="GO" id="GO:0050661">
    <property type="term" value="F:NADP binding"/>
    <property type="evidence" value="ECO:0007669"/>
    <property type="project" value="InterPro"/>
</dbReference>
<dbReference type="SUPFAM" id="SSF48179">
    <property type="entry name" value="6-phosphogluconate dehydrogenase C-terminal domain-like"/>
    <property type="match status" value="1"/>
</dbReference>
<dbReference type="UniPathway" id="UPA00362"/>
<evidence type="ECO:0000259" key="7">
    <source>
        <dbReference type="Pfam" id="PF03446"/>
    </source>
</evidence>
<dbReference type="SUPFAM" id="SSF51735">
    <property type="entry name" value="NAD(P)-binding Rossmann-fold domains"/>
    <property type="match status" value="1"/>
</dbReference>
<dbReference type="OrthoDB" id="3185659at2"/>
<dbReference type="Proteomes" id="UP000249516">
    <property type="component" value="Unassembled WGS sequence"/>
</dbReference>
<dbReference type="GO" id="GO:0006574">
    <property type="term" value="P:L-valine catabolic process"/>
    <property type="evidence" value="ECO:0007669"/>
    <property type="project" value="UniProtKB-UniPathway"/>
</dbReference>
<dbReference type="InterPro" id="IPR011548">
    <property type="entry name" value="HIBADH"/>
</dbReference>
<dbReference type="PROSITE" id="PS00895">
    <property type="entry name" value="3_HYDROXYISOBUT_DH"/>
    <property type="match status" value="1"/>
</dbReference>
<dbReference type="InterPro" id="IPR006115">
    <property type="entry name" value="6PGDH_NADP-bd"/>
</dbReference>
<dbReference type="InterPro" id="IPR036291">
    <property type="entry name" value="NAD(P)-bd_dom_sf"/>
</dbReference>
<proteinExistence type="inferred from homology"/>
<dbReference type="AlphaFoldDB" id="A0A495A1Q1"/>
<dbReference type="PANTHER" id="PTHR22981">
    <property type="entry name" value="3-HYDROXYISOBUTYRATE DEHYDROGENASE-RELATED"/>
    <property type="match status" value="1"/>
</dbReference>
<name>A0A495A1Q1_9MICC</name>
<organism evidence="9 10">
    <name type="scientific">Kocuria tytonis</name>
    <dbReference type="NCBI Taxonomy" id="2054280"/>
    <lineage>
        <taxon>Bacteria</taxon>
        <taxon>Bacillati</taxon>
        <taxon>Actinomycetota</taxon>
        <taxon>Actinomycetes</taxon>
        <taxon>Micrococcales</taxon>
        <taxon>Micrococcaceae</taxon>
        <taxon>Kocuria</taxon>
    </lineage>
</organism>
<comment type="similarity">
    <text evidence="1 6">Belongs to the HIBADH-related family.</text>
</comment>
<dbReference type="PIRSF" id="PIRSF000103">
    <property type="entry name" value="HIBADH"/>
    <property type="match status" value="1"/>
</dbReference>
<dbReference type="Gene3D" id="3.40.50.720">
    <property type="entry name" value="NAD(P)-binding Rossmann-like Domain"/>
    <property type="match status" value="1"/>
</dbReference>
<accession>A0A495A1Q1</accession>
<feature type="domain" description="6-phosphogluconate dehydrogenase NADP-binding" evidence="7">
    <location>
        <begin position="12"/>
        <end position="173"/>
    </location>
</feature>
<feature type="domain" description="3-hydroxyisobutyrate dehydrogenase-like NAD-binding" evidence="8">
    <location>
        <begin position="176"/>
        <end position="301"/>
    </location>
</feature>